<dbReference type="RefSeq" id="WP_264795781.1">
    <property type="nucleotide sequence ID" value="NZ_BRVS01000008.1"/>
</dbReference>
<dbReference type="EMBL" id="BRVS01000008">
    <property type="protein sequence ID" value="GLB67675.1"/>
    <property type="molecule type" value="Genomic_DNA"/>
</dbReference>
<sequence>MATIKRLAADLRLEDLGRPVSIVGFNDDEHAGVLAGYIVRRTKETVDIHLQDIPEAVSVPHDRPVKILRRATTFQPVRR</sequence>
<gene>
    <name evidence="1" type="ORF">AHIS1636_21150</name>
</gene>
<evidence type="ECO:0000313" key="2">
    <source>
        <dbReference type="Proteomes" id="UP001209654"/>
    </source>
</evidence>
<name>A0ABQ5MV56_9MICC</name>
<comment type="caution">
    <text evidence="1">The sequence shown here is derived from an EMBL/GenBank/DDBJ whole genome shotgun (WGS) entry which is preliminary data.</text>
</comment>
<protein>
    <submittedName>
        <fullName evidence="1">Uncharacterized protein</fullName>
    </submittedName>
</protein>
<dbReference type="Proteomes" id="UP001209654">
    <property type="component" value="Unassembled WGS sequence"/>
</dbReference>
<accession>A0ABQ5MV56</accession>
<organism evidence="1 2">
    <name type="scientific">Arthrobacter mangrovi</name>
    <dbReference type="NCBI Taxonomy" id="2966350"/>
    <lineage>
        <taxon>Bacteria</taxon>
        <taxon>Bacillati</taxon>
        <taxon>Actinomycetota</taxon>
        <taxon>Actinomycetes</taxon>
        <taxon>Micrococcales</taxon>
        <taxon>Micrococcaceae</taxon>
        <taxon>Arthrobacter</taxon>
    </lineage>
</organism>
<evidence type="ECO:0000313" key="1">
    <source>
        <dbReference type="EMBL" id="GLB67675.1"/>
    </source>
</evidence>
<proteinExistence type="predicted"/>
<reference evidence="1 2" key="1">
    <citation type="journal article" date="2023" name="Int. J. Syst. Evol. Microbiol.">
        <title>Arthrobacter mangrovi sp. nov., an actinobacterium isolated from the rhizosphere of a mangrove.</title>
        <authorList>
            <person name="Hamada M."/>
            <person name="Saitou S."/>
            <person name="Enomoto N."/>
            <person name="Nanri K."/>
            <person name="Hidaka K."/>
            <person name="Miura T."/>
            <person name="Tamura T."/>
        </authorList>
    </citation>
    <scope>NUCLEOTIDE SEQUENCE [LARGE SCALE GENOMIC DNA]</scope>
    <source>
        <strain evidence="1 2">NBRC 112813</strain>
    </source>
</reference>
<keyword evidence="2" id="KW-1185">Reference proteome</keyword>